<dbReference type="EMBL" id="BFAV01000140">
    <property type="protein sequence ID" value="GBF34435.1"/>
    <property type="molecule type" value="Genomic_DNA"/>
</dbReference>
<comment type="cofactor">
    <cofactor evidence="1">
        <name>pyridoxal 5'-phosphate</name>
        <dbReference type="ChEBI" id="CHEBI:597326"/>
    </cofactor>
</comment>
<dbReference type="NCBIfam" id="NF005812">
    <property type="entry name" value="PRK07678.1"/>
    <property type="match status" value="1"/>
</dbReference>
<evidence type="ECO:0000313" key="6">
    <source>
        <dbReference type="Proteomes" id="UP000239549"/>
    </source>
</evidence>
<dbReference type="InterPro" id="IPR005814">
    <property type="entry name" value="Aminotrans_3"/>
</dbReference>
<dbReference type="GO" id="GO:0008483">
    <property type="term" value="F:transaminase activity"/>
    <property type="evidence" value="ECO:0007669"/>
    <property type="project" value="UniProtKB-KW"/>
</dbReference>
<protein>
    <submittedName>
        <fullName evidence="5">Taurine--pyruvate aminotransferase</fullName>
    </submittedName>
</protein>
<dbReference type="GO" id="GO:0030170">
    <property type="term" value="F:pyridoxal phosphate binding"/>
    <property type="evidence" value="ECO:0007669"/>
    <property type="project" value="InterPro"/>
</dbReference>
<evidence type="ECO:0000313" key="5">
    <source>
        <dbReference type="EMBL" id="GBF34435.1"/>
    </source>
</evidence>
<dbReference type="PANTHER" id="PTHR43094">
    <property type="entry name" value="AMINOTRANSFERASE"/>
    <property type="match status" value="1"/>
</dbReference>
<keyword evidence="3 4" id="KW-0663">Pyridoxal phosphate</keyword>
<organism evidence="5 6">
    <name type="scientific">Desulfocucumis palustris</name>
    <dbReference type="NCBI Taxonomy" id="1898651"/>
    <lineage>
        <taxon>Bacteria</taxon>
        <taxon>Bacillati</taxon>
        <taxon>Bacillota</taxon>
        <taxon>Clostridia</taxon>
        <taxon>Eubacteriales</taxon>
        <taxon>Desulfocucumaceae</taxon>
        <taxon>Desulfocucumis</taxon>
    </lineage>
</organism>
<dbReference type="Pfam" id="PF00202">
    <property type="entry name" value="Aminotran_3"/>
    <property type="match status" value="1"/>
</dbReference>
<dbReference type="Gene3D" id="3.40.640.10">
    <property type="entry name" value="Type I PLP-dependent aspartate aminotransferase-like (Major domain)"/>
    <property type="match status" value="1"/>
</dbReference>
<dbReference type="InterPro" id="IPR015421">
    <property type="entry name" value="PyrdxlP-dep_Trfase_major"/>
</dbReference>
<reference evidence="6" key="1">
    <citation type="submission" date="2018-02" db="EMBL/GenBank/DDBJ databases">
        <title>Genome sequence of Desulfocucumis palustris strain NAW-5.</title>
        <authorList>
            <person name="Watanabe M."/>
            <person name="Kojima H."/>
            <person name="Fukui M."/>
        </authorList>
    </citation>
    <scope>NUCLEOTIDE SEQUENCE [LARGE SCALE GENOMIC DNA]</scope>
    <source>
        <strain evidence="6">NAW-5</strain>
    </source>
</reference>
<dbReference type="InterPro" id="IPR015424">
    <property type="entry name" value="PyrdxlP-dep_Trfase"/>
</dbReference>
<dbReference type="PANTHER" id="PTHR43094:SF1">
    <property type="entry name" value="AMINOTRANSFERASE CLASS-III"/>
    <property type="match status" value="1"/>
</dbReference>
<dbReference type="PROSITE" id="PS00600">
    <property type="entry name" value="AA_TRANSFER_CLASS_3"/>
    <property type="match status" value="1"/>
</dbReference>
<keyword evidence="5" id="KW-0808">Transferase</keyword>
<gene>
    <name evidence="5" type="ORF">DCCM_3553</name>
</gene>
<name>A0A2L2XDY1_9FIRM</name>
<evidence type="ECO:0000256" key="4">
    <source>
        <dbReference type="RuleBase" id="RU003560"/>
    </source>
</evidence>
<dbReference type="InterPro" id="IPR049704">
    <property type="entry name" value="Aminotrans_3_PPA_site"/>
</dbReference>
<dbReference type="GO" id="GO:0005829">
    <property type="term" value="C:cytosol"/>
    <property type="evidence" value="ECO:0007669"/>
    <property type="project" value="TreeGrafter"/>
</dbReference>
<dbReference type="CDD" id="cd00610">
    <property type="entry name" value="OAT_like"/>
    <property type="match status" value="1"/>
</dbReference>
<evidence type="ECO:0000256" key="1">
    <source>
        <dbReference type="ARBA" id="ARBA00001933"/>
    </source>
</evidence>
<dbReference type="Gene3D" id="3.90.1150.10">
    <property type="entry name" value="Aspartate Aminotransferase, domain 1"/>
    <property type="match status" value="1"/>
</dbReference>
<comment type="caution">
    <text evidence="5">The sequence shown here is derived from an EMBL/GenBank/DDBJ whole genome shotgun (WGS) entry which is preliminary data.</text>
</comment>
<dbReference type="AlphaFoldDB" id="A0A2L2XDY1"/>
<dbReference type="FunFam" id="3.40.640.10:FF:000004">
    <property type="entry name" value="Acetylornithine aminotransferase"/>
    <property type="match status" value="1"/>
</dbReference>
<keyword evidence="5" id="KW-0670">Pyruvate</keyword>
<dbReference type="PIRSF" id="PIRSF000521">
    <property type="entry name" value="Transaminase_4ab_Lys_Orn"/>
    <property type="match status" value="1"/>
</dbReference>
<dbReference type="SUPFAM" id="SSF53383">
    <property type="entry name" value="PLP-dependent transferases"/>
    <property type="match status" value="1"/>
</dbReference>
<sequence>MTDISMNADQLVKLDRECMWHHIIQHKIFDAVEPTIMVEGKGCMVKDVHGREYLDGLSGGVWCINVGYGEDRVSDAIHRQLKKLPYYAGSAGNPPSILMAKKLTELMPYLQRVFISNSGSEANEKAFKISRQYNRLKGKDKYKIIYRERDYHGTTFAAMSATGQPERIMGYEPLLPGFYGIPPVYCYRCSLGKTYPGCDIACARALEKLILAEGPDTVASVILEPITAGGGIIVPVDEYFNVIQEICKKYDVLLIMDEVVNGFGRTGKMFGHQHWDVKPDMLTTAKGIASSYMPLSVTMATNDIFKVFLNDPGDTLAYFRDISTYGGCAAACAGALENIKIIEDSKLCENSEKMGSYLMEGLKEFESLPFVGQVRGKGLFVGIELVEDKKTKAPVSEGLAGKVVAAVKEKGVLIGKMNRSISGYNNVLTMAPPLIIKKDEIDRIVTAVKYALEKCRI</sequence>
<keyword evidence="6" id="KW-1185">Reference proteome</keyword>
<evidence type="ECO:0000256" key="2">
    <source>
        <dbReference type="ARBA" id="ARBA00008954"/>
    </source>
</evidence>
<dbReference type="Proteomes" id="UP000239549">
    <property type="component" value="Unassembled WGS sequence"/>
</dbReference>
<proteinExistence type="inferred from homology"/>
<comment type="similarity">
    <text evidence="2 4">Belongs to the class-III pyridoxal-phosphate-dependent aminotransferase family.</text>
</comment>
<dbReference type="RefSeq" id="WP_207655595.1">
    <property type="nucleotide sequence ID" value="NZ_BFAV01000140.1"/>
</dbReference>
<keyword evidence="5" id="KW-0032">Aminotransferase</keyword>
<evidence type="ECO:0000256" key="3">
    <source>
        <dbReference type="ARBA" id="ARBA00022898"/>
    </source>
</evidence>
<accession>A0A2L2XDY1</accession>
<dbReference type="InterPro" id="IPR015422">
    <property type="entry name" value="PyrdxlP-dep_Trfase_small"/>
</dbReference>